<feature type="domain" description="Ubiquitin-like" evidence="2">
    <location>
        <begin position="1"/>
        <end position="59"/>
    </location>
</feature>
<dbReference type="InterPro" id="IPR029071">
    <property type="entry name" value="Ubiquitin-like_domsf"/>
</dbReference>
<dbReference type="EMBL" id="JTDE01021692">
    <property type="protein sequence ID" value="KAF7232602.1"/>
    <property type="molecule type" value="Genomic_DNA"/>
</dbReference>
<name>A0A8S9Y9U1_9TREM</name>
<sequence length="92" mass="10826">MLIHIESGKDGRKDTLDVSTPVTVLDLKERIQRMWNIPVEHQLLVMGGDMALPDDMKLSYEDEFYITNVAKLTISVSWMSSWLYIYHTYKRF</sequence>
<reference evidence="3" key="1">
    <citation type="submission" date="2019-07" db="EMBL/GenBank/DDBJ databases">
        <title>Annotation for the trematode Paragonimus miyazaki's.</title>
        <authorList>
            <person name="Choi Y.-J."/>
        </authorList>
    </citation>
    <scope>NUCLEOTIDE SEQUENCE</scope>
    <source>
        <strain evidence="3">Japan</strain>
    </source>
</reference>
<dbReference type="Proteomes" id="UP000822476">
    <property type="component" value="Unassembled WGS sequence"/>
</dbReference>
<dbReference type="Gene3D" id="3.10.20.90">
    <property type="entry name" value="Phosphatidylinositol 3-kinase Catalytic Subunit, Chain A, domain 1"/>
    <property type="match status" value="1"/>
</dbReference>
<proteinExistence type="predicted"/>
<dbReference type="SUPFAM" id="SSF54236">
    <property type="entry name" value="Ubiquitin-like"/>
    <property type="match status" value="1"/>
</dbReference>
<evidence type="ECO:0000259" key="2">
    <source>
        <dbReference type="PROSITE" id="PS50053"/>
    </source>
</evidence>
<gene>
    <name evidence="3" type="ORF">EG68_08223</name>
</gene>
<evidence type="ECO:0000313" key="4">
    <source>
        <dbReference type="Proteomes" id="UP000822476"/>
    </source>
</evidence>
<dbReference type="PROSITE" id="PS50053">
    <property type="entry name" value="UBIQUITIN_2"/>
    <property type="match status" value="1"/>
</dbReference>
<dbReference type="InterPro" id="IPR000626">
    <property type="entry name" value="Ubiquitin-like_dom"/>
</dbReference>
<keyword evidence="4" id="KW-1185">Reference proteome</keyword>
<dbReference type="AlphaFoldDB" id="A0A8S9Y9U1"/>
<evidence type="ECO:0000256" key="1">
    <source>
        <dbReference type="SAM" id="Phobius"/>
    </source>
</evidence>
<dbReference type="OrthoDB" id="417450at2759"/>
<protein>
    <recommendedName>
        <fullName evidence="2">Ubiquitin-like domain-containing protein</fullName>
    </recommendedName>
</protein>
<keyword evidence="1" id="KW-0812">Transmembrane</keyword>
<keyword evidence="1" id="KW-0472">Membrane</keyword>
<organism evidence="3 4">
    <name type="scientific">Paragonimus skrjabini miyazakii</name>
    <dbReference type="NCBI Taxonomy" id="59628"/>
    <lineage>
        <taxon>Eukaryota</taxon>
        <taxon>Metazoa</taxon>
        <taxon>Spiralia</taxon>
        <taxon>Lophotrochozoa</taxon>
        <taxon>Platyhelminthes</taxon>
        <taxon>Trematoda</taxon>
        <taxon>Digenea</taxon>
        <taxon>Plagiorchiida</taxon>
        <taxon>Troglotremata</taxon>
        <taxon>Troglotrematidae</taxon>
        <taxon>Paragonimus</taxon>
    </lineage>
</organism>
<keyword evidence="1" id="KW-1133">Transmembrane helix</keyword>
<comment type="caution">
    <text evidence="3">The sequence shown here is derived from an EMBL/GenBank/DDBJ whole genome shotgun (WGS) entry which is preliminary data.</text>
</comment>
<accession>A0A8S9Y9U1</accession>
<evidence type="ECO:0000313" key="3">
    <source>
        <dbReference type="EMBL" id="KAF7232602.1"/>
    </source>
</evidence>
<feature type="transmembrane region" description="Helical" evidence="1">
    <location>
        <begin position="64"/>
        <end position="86"/>
    </location>
</feature>